<reference evidence="3 4" key="1">
    <citation type="submission" date="2019-02" db="EMBL/GenBank/DDBJ databases">
        <title>Deep-cultivation of Planctomycetes and their phenomic and genomic characterization uncovers novel biology.</title>
        <authorList>
            <person name="Wiegand S."/>
            <person name="Jogler M."/>
            <person name="Boedeker C."/>
            <person name="Pinto D."/>
            <person name="Vollmers J."/>
            <person name="Rivas-Marin E."/>
            <person name="Kohn T."/>
            <person name="Peeters S.H."/>
            <person name="Heuer A."/>
            <person name="Rast P."/>
            <person name="Oberbeckmann S."/>
            <person name="Bunk B."/>
            <person name="Jeske O."/>
            <person name="Meyerdierks A."/>
            <person name="Storesund J.E."/>
            <person name="Kallscheuer N."/>
            <person name="Luecker S."/>
            <person name="Lage O.M."/>
            <person name="Pohl T."/>
            <person name="Merkel B.J."/>
            <person name="Hornburger P."/>
            <person name="Mueller R.-W."/>
            <person name="Bruemmer F."/>
            <person name="Labrenz M."/>
            <person name="Spormann A.M."/>
            <person name="Op Den Camp H."/>
            <person name="Overmann J."/>
            <person name="Amann R."/>
            <person name="Jetten M.S.M."/>
            <person name="Mascher T."/>
            <person name="Medema M.H."/>
            <person name="Devos D.P."/>
            <person name="Kaster A.-K."/>
            <person name="Ovreas L."/>
            <person name="Rohde M."/>
            <person name="Galperin M.Y."/>
            <person name="Jogler C."/>
        </authorList>
    </citation>
    <scope>NUCLEOTIDE SEQUENCE [LARGE SCALE GENOMIC DNA]</scope>
    <source>
        <strain evidence="3 4">Pla111</strain>
    </source>
</reference>
<proteinExistence type="predicted"/>
<feature type="chain" id="PRO_5022703436" description="Ice-binding protein C-terminal domain-containing protein" evidence="1">
    <location>
        <begin position="22"/>
        <end position="286"/>
    </location>
</feature>
<dbReference type="RefSeq" id="WP_146575256.1">
    <property type="nucleotide sequence ID" value="NZ_SJPH01000009.1"/>
</dbReference>
<feature type="signal peptide" evidence="1">
    <location>
        <begin position="1"/>
        <end position="21"/>
    </location>
</feature>
<protein>
    <recommendedName>
        <fullName evidence="2">Ice-binding protein C-terminal domain-containing protein</fullName>
    </recommendedName>
</protein>
<accession>A0A5C5VUQ1</accession>
<keyword evidence="4" id="KW-1185">Reference proteome</keyword>
<dbReference type="InterPro" id="IPR013424">
    <property type="entry name" value="Ice-binding_C"/>
</dbReference>
<feature type="domain" description="Ice-binding protein C-terminal" evidence="2">
    <location>
        <begin position="264"/>
        <end position="286"/>
    </location>
</feature>
<evidence type="ECO:0000313" key="3">
    <source>
        <dbReference type="EMBL" id="TWT41331.1"/>
    </source>
</evidence>
<name>A0A5C5VUQ1_9BACT</name>
<dbReference type="EMBL" id="SJPH01000009">
    <property type="protein sequence ID" value="TWT41331.1"/>
    <property type="molecule type" value="Genomic_DNA"/>
</dbReference>
<dbReference type="OrthoDB" id="255205at2"/>
<dbReference type="Proteomes" id="UP000318995">
    <property type="component" value="Unassembled WGS sequence"/>
</dbReference>
<dbReference type="Pfam" id="PF07589">
    <property type="entry name" value="PEP-CTERM"/>
    <property type="match status" value="1"/>
</dbReference>
<evidence type="ECO:0000256" key="1">
    <source>
        <dbReference type="SAM" id="SignalP"/>
    </source>
</evidence>
<evidence type="ECO:0000313" key="4">
    <source>
        <dbReference type="Proteomes" id="UP000318995"/>
    </source>
</evidence>
<keyword evidence="1" id="KW-0732">Signal</keyword>
<evidence type="ECO:0000259" key="2">
    <source>
        <dbReference type="Pfam" id="PF07589"/>
    </source>
</evidence>
<dbReference type="AlphaFoldDB" id="A0A5C5VUQ1"/>
<comment type="caution">
    <text evidence="3">The sequence shown here is derived from an EMBL/GenBank/DDBJ whole genome shotgun (WGS) entry which is preliminary data.</text>
</comment>
<gene>
    <name evidence="3" type="ORF">Pla111_30450</name>
</gene>
<organism evidence="3 4">
    <name type="scientific">Botrimarina hoheduenensis</name>
    <dbReference type="NCBI Taxonomy" id="2528000"/>
    <lineage>
        <taxon>Bacteria</taxon>
        <taxon>Pseudomonadati</taxon>
        <taxon>Planctomycetota</taxon>
        <taxon>Planctomycetia</taxon>
        <taxon>Pirellulales</taxon>
        <taxon>Lacipirellulaceae</taxon>
        <taxon>Botrimarina</taxon>
    </lineage>
</organism>
<sequence length="286" mass="29507" precursor="true">MTVSRIVVAAFLLGSLAPADAAILINEILINHSSNLTAADDDREFLEFRSTTGGVEAMAGLTFLYIEGDGGNTGVIDFALDLSPYSTGTNGLVLFTDGLTAWDPAADPATPINAVEFVNDDGGGDDLENGSSTYAIVTGFTGAGGDDLDTDNDGVLDATPWDSVVSVVGWTEASTSDEFSYAAALGGTTFTGNNGLFDPDAYVFAPDGEFAFDAFTTDDDTLDDGPWVVGTTGGRALNASDLVVGNFNPLFTMTPGSANSVSFTPEPGSLAMAGLATFALLARQRR</sequence>